<organism evidence="2 3">
    <name type="scientific">Dyadobacter soli</name>
    <dbReference type="NCBI Taxonomy" id="659014"/>
    <lineage>
        <taxon>Bacteria</taxon>
        <taxon>Pseudomonadati</taxon>
        <taxon>Bacteroidota</taxon>
        <taxon>Cytophagia</taxon>
        <taxon>Cytophagales</taxon>
        <taxon>Spirosomataceae</taxon>
        <taxon>Dyadobacter</taxon>
    </lineage>
</organism>
<gene>
    <name evidence="2" type="ORF">SAMN04487996_1147</name>
</gene>
<evidence type="ECO:0000313" key="2">
    <source>
        <dbReference type="EMBL" id="SDF96352.1"/>
    </source>
</evidence>
<dbReference type="Proteomes" id="UP000198748">
    <property type="component" value="Unassembled WGS sequence"/>
</dbReference>
<dbReference type="InterPro" id="IPR005094">
    <property type="entry name" value="Endonuclease_MobA/VirD2"/>
</dbReference>
<feature type="domain" description="MobA/VirD2-like nuclease" evidence="1">
    <location>
        <begin position="30"/>
        <end position="152"/>
    </location>
</feature>
<dbReference type="Pfam" id="PF03432">
    <property type="entry name" value="Relaxase"/>
    <property type="match status" value="1"/>
</dbReference>
<sequence>MIAKTTIGADFLGAICYGAGLRVNGKEIEGKSELILTHNLVSVDPKGMAMEMQREAEFSRCKKPVWHTSLSWKPGENPSKEQMIEAANRYCEKMGAKPEDHQIVVFQHHDRPHRHIHVYMNRLPIGGGKALETSHNYARNVRVCNEISRELGFEKIENLERGKLRYVEEHQAEAQKVVSFAIKVALKQKCRTCEDLECRLNKNGIECNFLVQNGKLKYSSYRYKGVSIKGQDVGFTAKQLEAKFREIRTSKMELSREVRIG</sequence>
<dbReference type="OrthoDB" id="1525197at2"/>
<name>A0A1G7QCX1_9BACT</name>
<protein>
    <submittedName>
        <fullName evidence="2">Relaxase/Mobilisation nuclease domain-containing protein</fullName>
    </submittedName>
</protein>
<evidence type="ECO:0000259" key="1">
    <source>
        <dbReference type="Pfam" id="PF03432"/>
    </source>
</evidence>
<dbReference type="RefSeq" id="WP_090154743.1">
    <property type="nucleotide sequence ID" value="NZ_FNAN01000014.1"/>
</dbReference>
<proteinExistence type="predicted"/>
<reference evidence="3" key="1">
    <citation type="submission" date="2016-10" db="EMBL/GenBank/DDBJ databases">
        <authorList>
            <person name="Varghese N."/>
            <person name="Submissions S."/>
        </authorList>
    </citation>
    <scope>NUCLEOTIDE SEQUENCE [LARGE SCALE GENOMIC DNA]</scope>
    <source>
        <strain evidence="3">DSM 25329</strain>
    </source>
</reference>
<dbReference type="STRING" id="659014.SAMN04487996_1147"/>
<dbReference type="EMBL" id="FNAN01000014">
    <property type="protein sequence ID" value="SDF96352.1"/>
    <property type="molecule type" value="Genomic_DNA"/>
</dbReference>
<evidence type="ECO:0000313" key="3">
    <source>
        <dbReference type="Proteomes" id="UP000198748"/>
    </source>
</evidence>
<dbReference type="AlphaFoldDB" id="A0A1G7QCX1"/>
<accession>A0A1G7QCX1</accession>
<keyword evidence="3" id="KW-1185">Reference proteome</keyword>